<sequence>MRDVLTALVADVPTGKSVAYCQLIDTRGSTPQKAGAAMLVYAGGQQVGTLGGGCVEAEVKRLAIAHLETGQGTVSSFVLDHDYGWDDGLICGGRMEVLIQPLAAGGDVRFFQAILDAITNNVGGTFVIATLPRESESGPSFGMHWISSAGKSLAQCGEASLRAAAAEVAAEHLRSLAERPLSYRVNNVLFLPILPRCELLIIGGGHVGKAVARLAAKVDFDVTVVDDREEAVSLERFPDAVGRIAGPMLNVLPQIELSEQAYGLVVTRGHQHDEMALYHLVQRKFAYLGMIGSKRKVRMIYDDLLEKGIPQEKLDQVHAPVGLDIGSRTVEEIAISIVAQLIAHRSRATT</sequence>
<dbReference type="EMBL" id="PUHY01000010">
    <property type="protein sequence ID" value="PQO34572.1"/>
    <property type="molecule type" value="Genomic_DNA"/>
</dbReference>
<feature type="domain" description="XdhC- CoxI" evidence="1">
    <location>
        <begin position="15"/>
        <end position="74"/>
    </location>
</feature>
<dbReference type="Gene3D" id="3.40.50.720">
    <property type="entry name" value="NAD(P)-binding Rossmann-like Domain"/>
    <property type="match status" value="1"/>
</dbReference>
<evidence type="ECO:0008006" key="5">
    <source>
        <dbReference type="Google" id="ProtNLM"/>
    </source>
</evidence>
<evidence type="ECO:0000313" key="4">
    <source>
        <dbReference type="Proteomes" id="UP000238322"/>
    </source>
</evidence>
<dbReference type="OrthoDB" id="9773039at2"/>
<dbReference type="Pfam" id="PF02625">
    <property type="entry name" value="XdhC_CoxI"/>
    <property type="match status" value="1"/>
</dbReference>
<protein>
    <recommendedName>
        <fullName evidence="5">XdhC/CoxI family protein</fullName>
    </recommendedName>
</protein>
<dbReference type="Proteomes" id="UP000238322">
    <property type="component" value="Unassembled WGS sequence"/>
</dbReference>
<dbReference type="Pfam" id="PF13478">
    <property type="entry name" value="XdhC_C"/>
    <property type="match status" value="1"/>
</dbReference>
<evidence type="ECO:0000259" key="1">
    <source>
        <dbReference type="Pfam" id="PF02625"/>
    </source>
</evidence>
<dbReference type="RefSeq" id="WP_105330303.1">
    <property type="nucleotide sequence ID" value="NZ_PUHY01000010.1"/>
</dbReference>
<evidence type="ECO:0000313" key="3">
    <source>
        <dbReference type="EMBL" id="PQO34572.1"/>
    </source>
</evidence>
<gene>
    <name evidence="3" type="ORF">C5Y83_13750</name>
</gene>
<organism evidence="3 4">
    <name type="scientific">Blastopirellula marina</name>
    <dbReference type="NCBI Taxonomy" id="124"/>
    <lineage>
        <taxon>Bacteria</taxon>
        <taxon>Pseudomonadati</taxon>
        <taxon>Planctomycetota</taxon>
        <taxon>Planctomycetia</taxon>
        <taxon>Pirellulales</taxon>
        <taxon>Pirellulaceae</taxon>
        <taxon>Blastopirellula</taxon>
    </lineage>
</organism>
<dbReference type="AlphaFoldDB" id="A0A2S8FQX5"/>
<dbReference type="PANTHER" id="PTHR30388:SF6">
    <property type="entry name" value="XANTHINE DEHYDROGENASE SUBUNIT A-RELATED"/>
    <property type="match status" value="1"/>
</dbReference>
<dbReference type="InterPro" id="IPR003777">
    <property type="entry name" value="XdhC_CoxI"/>
</dbReference>
<dbReference type="InterPro" id="IPR052698">
    <property type="entry name" value="MoCofactor_Util/Proc"/>
</dbReference>
<feature type="domain" description="XdhC Rossmann" evidence="2">
    <location>
        <begin position="199"/>
        <end position="341"/>
    </location>
</feature>
<name>A0A2S8FQX5_9BACT</name>
<dbReference type="SUPFAM" id="SSF51735">
    <property type="entry name" value="NAD(P)-binding Rossmann-fold domains"/>
    <property type="match status" value="2"/>
</dbReference>
<proteinExistence type="predicted"/>
<accession>A0A2S8FQX5</accession>
<evidence type="ECO:0000259" key="2">
    <source>
        <dbReference type="Pfam" id="PF13478"/>
    </source>
</evidence>
<reference evidence="3 4" key="1">
    <citation type="submission" date="2018-02" db="EMBL/GenBank/DDBJ databases">
        <title>Comparative genomes isolates from brazilian mangrove.</title>
        <authorList>
            <person name="Araujo J.E."/>
            <person name="Taketani R.G."/>
            <person name="Silva M.C.P."/>
            <person name="Loureco M.V."/>
            <person name="Andreote F.D."/>
        </authorList>
    </citation>
    <scope>NUCLEOTIDE SEQUENCE [LARGE SCALE GENOMIC DNA]</scope>
    <source>
        <strain evidence="3 4">Hex-1 MGV</strain>
    </source>
</reference>
<dbReference type="InterPro" id="IPR036291">
    <property type="entry name" value="NAD(P)-bd_dom_sf"/>
</dbReference>
<dbReference type="PANTHER" id="PTHR30388">
    <property type="entry name" value="ALDEHYDE OXIDOREDUCTASE MOLYBDENUM COFACTOR ASSEMBLY PROTEIN"/>
    <property type="match status" value="1"/>
</dbReference>
<comment type="caution">
    <text evidence="3">The sequence shown here is derived from an EMBL/GenBank/DDBJ whole genome shotgun (WGS) entry which is preliminary data.</text>
</comment>
<dbReference type="InterPro" id="IPR027051">
    <property type="entry name" value="XdhC_Rossmann_dom"/>
</dbReference>